<feature type="domain" description="Gfo/Idh/MocA-like oxidoreductase N-terminal" evidence="1">
    <location>
        <begin position="12"/>
        <end position="142"/>
    </location>
</feature>
<dbReference type="InterPro" id="IPR000683">
    <property type="entry name" value="Gfo/Idh/MocA-like_OxRdtase_N"/>
</dbReference>
<gene>
    <name evidence="3" type="ordered locus">TREPR_3374</name>
</gene>
<dbReference type="GO" id="GO:0000166">
    <property type="term" value="F:nucleotide binding"/>
    <property type="evidence" value="ECO:0007669"/>
    <property type="project" value="InterPro"/>
</dbReference>
<evidence type="ECO:0000259" key="2">
    <source>
        <dbReference type="Pfam" id="PF02894"/>
    </source>
</evidence>
<proteinExistence type="predicted"/>
<organism evidence="3 4">
    <name type="scientific">Treponema primitia (strain ATCC BAA-887 / DSM 12427 / ZAS-2)</name>
    <dbReference type="NCBI Taxonomy" id="545694"/>
    <lineage>
        <taxon>Bacteria</taxon>
        <taxon>Pseudomonadati</taxon>
        <taxon>Spirochaetota</taxon>
        <taxon>Spirochaetia</taxon>
        <taxon>Spirochaetales</taxon>
        <taxon>Treponemataceae</taxon>
        <taxon>Treponema</taxon>
    </lineage>
</organism>
<sequence length="389" mass="42969">MINGTLGIDHPIRWGMVGGGKDSFIGYIHRSAALRDRSFAILAGAFARDSTRCRDFGVSIGVDASRCYGDYKTLFSEESKRKDGIEAVTIATPNNTHYEISKAALEAGLHVICEKPLCFKTEEAEELAALAEKKGLIYGVTYGYSGYQMIHQASAMVARGDLGKIRLVNMQFAYGSFNTNAVEEANAYARWRLDPTIAGPSFVIGDIGTHCLFLSETIAPELKLEKLLCTSQTFVKTRQLEDNAYVLLQYKGGAAGMLWVSSVNCGCTHGQKIRVIGEKASIEWWDEHPNQLRYEIEGEPVRILDRGAGYLYSEALAEDRIVGGHPEGLFESWSNLYRRYAIAIDAAARKDTAFLKSHWYPDVKAGVRGVRFVNACVQSAEAGSAWVQY</sequence>
<dbReference type="Pfam" id="PF01408">
    <property type="entry name" value="GFO_IDH_MocA"/>
    <property type="match status" value="1"/>
</dbReference>
<dbReference type="InterPro" id="IPR036291">
    <property type="entry name" value="NAD(P)-bd_dom_sf"/>
</dbReference>
<dbReference type="KEGG" id="tpi:TREPR_3374"/>
<dbReference type="STRING" id="545694.TREPR_3374"/>
<dbReference type="InterPro" id="IPR004104">
    <property type="entry name" value="Gfo/Idh/MocA-like_OxRdtase_C"/>
</dbReference>
<dbReference type="AlphaFoldDB" id="F5YJN7"/>
<dbReference type="SUPFAM" id="SSF55347">
    <property type="entry name" value="Glyceraldehyde-3-phosphate dehydrogenase-like, C-terminal domain"/>
    <property type="match status" value="1"/>
</dbReference>
<evidence type="ECO:0000259" key="1">
    <source>
        <dbReference type="Pfam" id="PF01408"/>
    </source>
</evidence>
<keyword evidence="4" id="KW-1185">Reference proteome</keyword>
<accession>F5YJN7</accession>
<evidence type="ECO:0000313" key="4">
    <source>
        <dbReference type="Proteomes" id="UP000009223"/>
    </source>
</evidence>
<dbReference type="Gene3D" id="3.30.360.10">
    <property type="entry name" value="Dihydrodipicolinate Reductase, domain 2"/>
    <property type="match status" value="1"/>
</dbReference>
<dbReference type="PANTHER" id="PTHR43708:SF3">
    <property type="entry name" value="OXIDOREDUCTASE"/>
    <property type="match status" value="1"/>
</dbReference>
<dbReference type="HOGENOM" id="CLU_023194_17_1_12"/>
<dbReference type="Gene3D" id="3.40.50.720">
    <property type="entry name" value="NAD(P)-binding Rossmann-like Domain"/>
    <property type="match status" value="1"/>
</dbReference>
<dbReference type="EMBL" id="CP001843">
    <property type="protein sequence ID" value="AEF86861.1"/>
    <property type="molecule type" value="Genomic_DNA"/>
</dbReference>
<name>F5YJN7_TREPZ</name>
<dbReference type="eggNOG" id="COG0673">
    <property type="taxonomic scope" value="Bacteria"/>
</dbReference>
<evidence type="ECO:0000313" key="3">
    <source>
        <dbReference type="EMBL" id="AEF86861.1"/>
    </source>
</evidence>
<reference evidence="4" key="1">
    <citation type="submission" date="2009-12" db="EMBL/GenBank/DDBJ databases">
        <title>Complete sequence of Treponema primitia strain ZAS-2.</title>
        <authorList>
            <person name="Tetu S.G."/>
            <person name="Matson E."/>
            <person name="Ren Q."/>
            <person name="Seshadri R."/>
            <person name="Elbourne L."/>
            <person name="Hassan K.A."/>
            <person name="Durkin A."/>
            <person name="Radune D."/>
            <person name="Mohamoud Y."/>
            <person name="Shay R."/>
            <person name="Jin S."/>
            <person name="Zhang X."/>
            <person name="Lucey K."/>
            <person name="Ballor N.R."/>
            <person name="Ottesen E."/>
            <person name="Rosenthal R."/>
            <person name="Allen A."/>
            <person name="Leadbetter J.R."/>
            <person name="Paulsen I.T."/>
        </authorList>
    </citation>
    <scope>NUCLEOTIDE SEQUENCE [LARGE SCALE GENOMIC DNA]</scope>
    <source>
        <strain evidence="4">ATCC BAA-887 / DSM 12427 / ZAS-2</strain>
    </source>
</reference>
<reference evidence="3 4" key="2">
    <citation type="journal article" date="2011" name="ISME J.">
        <title>RNA-seq reveals cooperative metabolic interactions between two termite-gut spirochete species in co-culture.</title>
        <authorList>
            <person name="Rosenthal A.Z."/>
            <person name="Matson E.G."/>
            <person name="Eldar A."/>
            <person name="Leadbetter J.R."/>
        </authorList>
    </citation>
    <scope>NUCLEOTIDE SEQUENCE [LARGE SCALE GENOMIC DNA]</scope>
    <source>
        <strain evidence="4">ATCC BAA-887 / DSM 12427 / ZAS-2</strain>
    </source>
</reference>
<feature type="domain" description="Gfo/Idh/MocA-like oxidoreductase C-terminal" evidence="2">
    <location>
        <begin position="156"/>
        <end position="388"/>
    </location>
</feature>
<dbReference type="SUPFAM" id="SSF51735">
    <property type="entry name" value="NAD(P)-binding Rossmann-fold domains"/>
    <property type="match status" value="1"/>
</dbReference>
<dbReference type="RefSeq" id="WP_015706905.1">
    <property type="nucleotide sequence ID" value="NC_015578.1"/>
</dbReference>
<dbReference type="Pfam" id="PF02894">
    <property type="entry name" value="GFO_IDH_MocA_C"/>
    <property type="match status" value="1"/>
</dbReference>
<dbReference type="Proteomes" id="UP000009223">
    <property type="component" value="Chromosome"/>
</dbReference>
<dbReference type="PANTHER" id="PTHR43708">
    <property type="entry name" value="CONSERVED EXPRESSED OXIDOREDUCTASE (EUROFUNG)"/>
    <property type="match status" value="1"/>
</dbReference>
<dbReference type="InterPro" id="IPR051317">
    <property type="entry name" value="Gfo/Idh/MocA_oxidoreduct"/>
</dbReference>
<dbReference type="OrthoDB" id="9815825at2"/>
<protein>
    <submittedName>
        <fullName evidence="3">Oxidoreductase domain protein</fullName>
    </submittedName>
</protein>